<dbReference type="GO" id="GO:0003676">
    <property type="term" value="F:nucleic acid binding"/>
    <property type="evidence" value="ECO:0007669"/>
    <property type="project" value="InterPro"/>
</dbReference>
<name>A0A913X594_EXADI</name>
<dbReference type="EnsemblMetazoa" id="XM_021043473.2">
    <property type="protein sequence ID" value="XP_020899132.1"/>
    <property type="gene ID" value="LOC110237828"/>
</dbReference>
<dbReference type="Proteomes" id="UP000887567">
    <property type="component" value="Unplaced"/>
</dbReference>
<keyword evidence="3" id="KW-0479">Metal-binding</keyword>
<proteinExistence type="inferred from homology"/>
<dbReference type="SUPFAM" id="SSF57756">
    <property type="entry name" value="Retrovirus zinc finger-like domains"/>
    <property type="match status" value="1"/>
</dbReference>
<sequence>MSMEERKCFKCGKPGHLKRNCPSDDRSGKNIKCFGCGRHGHFLKDCTTHAGNSSLFATEQASAQQHKPIYYPECNTKFIDTHCHLEYVFERMRHSGTYEDFKTKHRFPDFFEGCITTFCDPAAFSSFGLWEELLSQRNVWGTFGCHPHNAQYYNESLEAKIIQCLEHPKAVALGEIGLDYSKRSPSKAEIQQDVFAKQVKWAVTLNKPLVVHCRGAEDDTLRILQQNVPQDMKIHMHCFTGSSKSALKFIETFRNLYIGITGVVTFSKAIDAHELAFDLPLDRLLLETDAPYFVPVDVAKGNKWSHPGMVIYVAKKIAEIKKVPIDEVLEAARVNTKAVYNI</sequence>
<dbReference type="GeneID" id="110237828"/>
<dbReference type="PANTHER" id="PTHR46363">
    <property type="entry name" value="DEOXYRIBONUCLEASE TATDN2-RELATED"/>
    <property type="match status" value="1"/>
</dbReference>
<dbReference type="GO" id="GO:0016788">
    <property type="term" value="F:hydrolase activity, acting on ester bonds"/>
    <property type="evidence" value="ECO:0007669"/>
    <property type="project" value="InterPro"/>
</dbReference>
<evidence type="ECO:0000256" key="1">
    <source>
        <dbReference type="ARBA" id="ARBA00009275"/>
    </source>
</evidence>
<dbReference type="CDD" id="cd01310">
    <property type="entry name" value="TatD_DNAse"/>
    <property type="match status" value="1"/>
</dbReference>
<dbReference type="Gene3D" id="4.10.60.10">
    <property type="entry name" value="Zinc finger, CCHC-type"/>
    <property type="match status" value="2"/>
</dbReference>
<keyword evidence="2" id="KW-0378">Hydrolase</keyword>
<dbReference type="PROSITE" id="PS01091">
    <property type="entry name" value="TATD_3"/>
    <property type="match status" value="1"/>
</dbReference>
<protein>
    <recommendedName>
        <fullName evidence="4">CCHC-type domain-containing protein</fullName>
    </recommendedName>
</protein>
<evidence type="ECO:0000313" key="6">
    <source>
        <dbReference type="Proteomes" id="UP000887567"/>
    </source>
</evidence>
<evidence type="ECO:0000259" key="4">
    <source>
        <dbReference type="PROSITE" id="PS50158"/>
    </source>
</evidence>
<dbReference type="InterPro" id="IPR032466">
    <property type="entry name" value="Metal_Hydrolase"/>
</dbReference>
<dbReference type="InterPro" id="IPR036875">
    <property type="entry name" value="Znf_CCHC_sf"/>
</dbReference>
<dbReference type="FunFam" id="3.20.20.140:FF:000027">
    <property type="entry name" value="putative deoxyribonuclease TATDN2"/>
    <property type="match status" value="1"/>
</dbReference>
<dbReference type="OrthoDB" id="413993at2759"/>
<dbReference type="Pfam" id="PF00098">
    <property type="entry name" value="zf-CCHC"/>
    <property type="match status" value="2"/>
</dbReference>
<dbReference type="InterPro" id="IPR001130">
    <property type="entry name" value="TatD-like"/>
</dbReference>
<comment type="similarity">
    <text evidence="1">Belongs to the metallo-dependent hydrolases superfamily. TatD-type hydrolase family.</text>
</comment>
<dbReference type="PROSITE" id="PS01090">
    <property type="entry name" value="TATD_2"/>
    <property type="match status" value="1"/>
</dbReference>
<dbReference type="GO" id="GO:0008270">
    <property type="term" value="F:zinc ion binding"/>
    <property type="evidence" value="ECO:0007669"/>
    <property type="project" value="UniProtKB-KW"/>
</dbReference>
<evidence type="ECO:0000313" key="5">
    <source>
        <dbReference type="EnsemblMetazoa" id="XP_020899132.1"/>
    </source>
</evidence>
<dbReference type="OMA" id="THCHLEY"/>
<dbReference type="AlphaFoldDB" id="A0A913X594"/>
<evidence type="ECO:0000256" key="2">
    <source>
        <dbReference type="ARBA" id="ARBA00022801"/>
    </source>
</evidence>
<feature type="domain" description="CCHC-type" evidence="4">
    <location>
        <begin position="32"/>
        <end position="46"/>
    </location>
</feature>
<feature type="domain" description="CCHC-type" evidence="4">
    <location>
        <begin position="6"/>
        <end position="23"/>
    </location>
</feature>
<keyword evidence="3" id="KW-0863">Zinc-finger</keyword>
<dbReference type="PROSITE" id="PS50158">
    <property type="entry name" value="ZF_CCHC"/>
    <property type="match status" value="2"/>
</dbReference>
<dbReference type="KEGG" id="epa:110237828"/>
<dbReference type="Gene3D" id="3.20.20.140">
    <property type="entry name" value="Metal-dependent hydrolases"/>
    <property type="match status" value="1"/>
</dbReference>
<accession>A0A913X594</accession>
<reference evidence="5" key="1">
    <citation type="submission" date="2022-11" db="UniProtKB">
        <authorList>
            <consortium name="EnsemblMetazoa"/>
        </authorList>
    </citation>
    <scope>IDENTIFICATION</scope>
</reference>
<dbReference type="Pfam" id="PF01026">
    <property type="entry name" value="TatD_DNase"/>
    <property type="match status" value="1"/>
</dbReference>
<keyword evidence="6" id="KW-1185">Reference proteome</keyword>
<dbReference type="RefSeq" id="XP_020899132.1">
    <property type="nucleotide sequence ID" value="XM_021043473.2"/>
</dbReference>
<dbReference type="InterPro" id="IPR001878">
    <property type="entry name" value="Znf_CCHC"/>
</dbReference>
<organism evidence="5 6">
    <name type="scientific">Exaiptasia diaphana</name>
    <name type="common">Tropical sea anemone</name>
    <name type="synonym">Aiptasia pulchella</name>
    <dbReference type="NCBI Taxonomy" id="2652724"/>
    <lineage>
        <taxon>Eukaryota</taxon>
        <taxon>Metazoa</taxon>
        <taxon>Cnidaria</taxon>
        <taxon>Anthozoa</taxon>
        <taxon>Hexacorallia</taxon>
        <taxon>Actiniaria</taxon>
        <taxon>Aiptasiidae</taxon>
        <taxon>Exaiptasia</taxon>
    </lineage>
</organism>
<dbReference type="SUPFAM" id="SSF51556">
    <property type="entry name" value="Metallo-dependent hydrolases"/>
    <property type="match status" value="1"/>
</dbReference>
<dbReference type="SMART" id="SM00343">
    <property type="entry name" value="ZnF_C2HC"/>
    <property type="match status" value="2"/>
</dbReference>
<dbReference type="PANTHER" id="PTHR46363:SF1">
    <property type="entry name" value="DEOXYRIBONUCLEASE TATDN2-RELATED"/>
    <property type="match status" value="1"/>
</dbReference>
<dbReference type="InterPro" id="IPR018228">
    <property type="entry name" value="DNase_TatD-rel_CS"/>
</dbReference>
<evidence type="ECO:0000256" key="3">
    <source>
        <dbReference type="PROSITE-ProRule" id="PRU00047"/>
    </source>
</evidence>
<keyword evidence="3" id="KW-0862">Zinc</keyword>